<keyword evidence="6" id="KW-0813">Transport</keyword>
<dbReference type="PANTHER" id="PTHR10984">
    <property type="entry name" value="ENDOPLASMIC RETICULUM-GOLGI INTERMEDIATE COMPARTMENT PROTEIN"/>
    <property type="match status" value="1"/>
</dbReference>
<dbReference type="InterPro" id="IPR039542">
    <property type="entry name" value="Erv_N"/>
</dbReference>
<feature type="transmembrane region" description="Helical" evidence="6">
    <location>
        <begin position="30"/>
        <end position="47"/>
    </location>
</feature>
<evidence type="ECO:0000256" key="4">
    <source>
        <dbReference type="ARBA" id="ARBA00022989"/>
    </source>
</evidence>
<evidence type="ECO:0000256" key="6">
    <source>
        <dbReference type="RuleBase" id="RU369013"/>
    </source>
</evidence>
<reference evidence="9" key="2">
    <citation type="submission" date="2021-01" db="EMBL/GenBank/DDBJ databases">
        <authorList>
            <person name="Schikora-Tamarit M.A."/>
        </authorList>
    </citation>
    <scope>NUCLEOTIDE SEQUENCE</scope>
    <source>
        <strain evidence="9">CBS6341</strain>
    </source>
</reference>
<dbReference type="InterPro" id="IPR012936">
    <property type="entry name" value="Erv_C"/>
</dbReference>
<gene>
    <name evidence="9" type="ORF">WICMUC_005254</name>
</gene>
<keyword evidence="6" id="KW-0256">Endoplasmic reticulum</keyword>
<evidence type="ECO:0000259" key="7">
    <source>
        <dbReference type="Pfam" id="PF07970"/>
    </source>
</evidence>
<proteinExistence type="inferred from homology"/>
<dbReference type="AlphaFoldDB" id="A0A9P8PAE4"/>
<evidence type="ECO:0000256" key="2">
    <source>
        <dbReference type="ARBA" id="ARBA00005648"/>
    </source>
</evidence>
<dbReference type="Pfam" id="PF07970">
    <property type="entry name" value="COPIIcoated_ERV"/>
    <property type="match status" value="1"/>
</dbReference>
<evidence type="ECO:0000256" key="1">
    <source>
        <dbReference type="ARBA" id="ARBA00004141"/>
    </source>
</evidence>
<feature type="domain" description="Endoplasmic reticulum vesicle transporter C-terminal" evidence="7">
    <location>
        <begin position="143"/>
        <end position="389"/>
    </location>
</feature>
<comment type="similarity">
    <text evidence="2 6">Belongs to the ERGIC family.</text>
</comment>
<dbReference type="GO" id="GO:0006890">
    <property type="term" value="P:retrograde vesicle-mediated transport, Golgi to endoplasmic reticulum"/>
    <property type="evidence" value="ECO:0007669"/>
    <property type="project" value="TreeGrafter"/>
</dbReference>
<dbReference type="PANTHER" id="PTHR10984:SF25">
    <property type="entry name" value="ENDOPLASMIC RETICULUM-GOLGI INTERMEDIATE COMPARTMENT PROTEIN 3"/>
    <property type="match status" value="1"/>
</dbReference>
<dbReference type="EMBL" id="JAEUBF010001377">
    <property type="protein sequence ID" value="KAH3667854.1"/>
    <property type="molecule type" value="Genomic_DNA"/>
</dbReference>
<protein>
    <recommendedName>
        <fullName evidence="6">Endoplasmic reticulum-Golgi intermediate compartment protein</fullName>
    </recommendedName>
</protein>
<comment type="function">
    <text evidence="6">Plays a role in transport between endoplasmic reticulum and Golgi.</text>
</comment>
<dbReference type="GO" id="GO:0033116">
    <property type="term" value="C:endoplasmic reticulum-Golgi intermediate compartment membrane"/>
    <property type="evidence" value="ECO:0007669"/>
    <property type="project" value="UniProtKB-SubCell"/>
</dbReference>
<feature type="domain" description="Endoplasmic reticulum vesicle transporter N-terminal" evidence="8">
    <location>
        <begin position="10"/>
        <end position="97"/>
    </location>
</feature>
<organism evidence="9 10">
    <name type="scientific">Wickerhamomyces mucosus</name>
    <dbReference type="NCBI Taxonomy" id="1378264"/>
    <lineage>
        <taxon>Eukaryota</taxon>
        <taxon>Fungi</taxon>
        <taxon>Dikarya</taxon>
        <taxon>Ascomycota</taxon>
        <taxon>Saccharomycotina</taxon>
        <taxon>Saccharomycetes</taxon>
        <taxon>Phaffomycetales</taxon>
        <taxon>Wickerhamomycetaceae</taxon>
        <taxon>Wickerhamomyces</taxon>
    </lineage>
</organism>
<evidence type="ECO:0000259" key="8">
    <source>
        <dbReference type="Pfam" id="PF13850"/>
    </source>
</evidence>
<dbReference type="PROSITE" id="PS51257">
    <property type="entry name" value="PROKAR_LIPOPROTEIN"/>
    <property type="match status" value="1"/>
</dbReference>
<dbReference type="OrthoDB" id="270930at2759"/>
<keyword evidence="10" id="KW-1185">Reference proteome</keyword>
<dbReference type="Pfam" id="PF13850">
    <property type="entry name" value="ERGIC_N"/>
    <property type="match status" value="1"/>
</dbReference>
<comment type="caution">
    <text evidence="9">The sequence shown here is derived from an EMBL/GenBank/DDBJ whole genome shotgun (WGS) entry which is preliminary data.</text>
</comment>
<accession>A0A9P8PAE4</accession>
<dbReference type="GO" id="GO:0006888">
    <property type="term" value="P:endoplasmic reticulum to Golgi vesicle-mediated transport"/>
    <property type="evidence" value="ECO:0007669"/>
    <property type="project" value="UniProtKB-UniRule"/>
</dbReference>
<name>A0A9P8PAE4_9ASCO</name>
<dbReference type="GO" id="GO:0000139">
    <property type="term" value="C:Golgi membrane"/>
    <property type="evidence" value="ECO:0007669"/>
    <property type="project" value="UniProtKB-SubCell"/>
</dbReference>
<keyword evidence="4 6" id="KW-1133">Transmembrane helix</keyword>
<keyword evidence="3 6" id="KW-0812">Transmembrane</keyword>
<evidence type="ECO:0000256" key="3">
    <source>
        <dbReference type="ARBA" id="ARBA00022692"/>
    </source>
</evidence>
<keyword evidence="6" id="KW-0931">ER-Golgi transport</keyword>
<keyword evidence="6" id="KW-0333">Golgi apparatus</keyword>
<dbReference type="Proteomes" id="UP000769528">
    <property type="component" value="Unassembled WGS sequence"/>
</dbReference>
<feature type="transmembrane region" description="Helical" evidence="6">
    <location>
        <begin position="367"/>
        <end position="388"/>
    </location>
</feature>
<dbReference type="GO" id="GO:0005789">
    <property type="term" value="C:endoplasmic reticulum membrane"/>
    <property type="evidence" value="ECO:0007669"/>
    <property type="project" value="UniProtKB-SubCell"/>
</dbReference>
<evidence type="ECO:0000256" key="5">
    <source>
        <dbReference type="ARBA" id="ARBA00023136"/>
    </source>
</evidence>
<dbReference type="GO" id="GO:0030134">
    <property type="term" value="C:COPII-coated ER to Golgi transport vesicle"/>
    <property type="evidence" value="ECO:0007669"/>
    <property type="project" value="TreeGrafter"/>
</dbReference>
<reference evidence="9" key="1">
    <citation type="journal article" date="2021" name="Open Biol.">
        <title>Shared evolutionary footprints suggest mitochondrial oxidative damage underlies multiple complex I losses in fungi.</title>
        <authorList>
            <person name="Schikora-Tamarit M.A."/>
            <person name="Marcet-Houben M."/>
            <person name="Nosek J."/>
            <person name="Gabaldon T."/>
        </authorList>
    </citation>
    <scope>NUCLEOTIDE SEQUENCE</scope>
    <source>
        <strain evidence="9">CBS6341</strain>
    </source>
</reference>
<dbReference type="InterPro" id="IPR045888">
    <property type="entry name" value="Erv"/>
</dbReference>
<sequence length="405" mass="44858">MAPKGKGILSFDGFAKTVDDAKIKTTSGGLITLGCIITLIFIVIGDWNKFNEVIIRPELVVDRDRALKLDINLDITFPDLPCDLMSLDIMDVSGDYQVDIANYGFTRVRLDENGNEIDKSDLKIGDDKVDPQEDLPSDYCGPCYGAKDQSKNDELEQDQKVCCNDCESVRKAYATVSWAFFDGKNVEQCEREGYVERIKSRLNEGCRVHGTAQINRINGNIHFAPGASFSSPQRHVHDLSLYNQEGDFSFRHTVNHFSFGPEIESVHSSDLKTSSNPLDGLVSNEGGKNHLYSYFVKVVPTRFEYLNGTVLETNQFSSTKHDRPLGGGRDEDHPNTLHARGGVPGLFFHFEMSSLKVINKETFGATWSGFVLNVVSAIGGILTVGALLDRGVYAADKAIRGKKDK</sequence>
<evidence type="ECO:0000313" key="10">
    <source>
        <dbReference type="Proteomes" id="UP000769528"/>
    </source>
</evidence>
<comment type="subcellular location">
    <subcellularLocation>
        <location evidence="6">Endoplasmic reticulum membrane</location>
        <topology evidence="6">Multi-pass membrane protein</topology>
    </subcellularLocation>
    <subcellularLocation>
        <location evidence="6">Endoplasmic reticulum-Golgi intermediate compartment membrane</location>
        <topology evidence="6">Multi-pass membrane protein</topology>
    </subcellularLocation>
    <subcellularLocation>
        <location evidence="6">Golgi apparatus membrane</location>
        <topology evidence="6">Multi-pass membrane protein</topology>
    </subcellularLocation>
    <subcellularLocation>
        <location evidence="1">Membrane</location>
        <topology evidence="1">Multi-pass membrane protein</topology>
    </subcellularLocation>
</comment>
<keyword evidence="5 6" id="KW-0472">Membrane</keyword>
<evidence type="ECO:0000313" key="9">
    <source>
        <dbReference type="EMBL" id="KAH3667854.1"/>
    </source>
</evidence>